<keyword evidence="10 15" id="KW-0239">DNA-directed DNA polymerase</keyword>
<comment type="similarity">
    <text evidence="2 15">Belongs to the DNA polymerase delta/II small subunit family.</text>
</comment>
<comment type="catalytic activity">
    <reaction evidence="14 15">
        <text>DNA(n) + a 2'-deoxyribonucleoside 5'-triphosphate = DNA(n+1) + diphosphate</text>
        <dbReference type="Rhea" id="RHEA:22508"/>
        <dbReference type="Rhea" id="RHEA-COMP:17339"/>
        <dbReference type="Rhea" id="RHEA-COMP:17340"/>
        <dbReference type="ChEBI" id="CHEBI:33019"/>
        <dbReference type="ChEBI" id="CHEBI:61560"/>
        <dbReference type="ChEBI" id="CHEBI:173112"/>
        <dbReference type="EC" id="2.7.7.7"/>
    </reaction>
</comment>
<evidence type="ECO:0000256" key="13">
    <source>
        <dbReference type="ARBA" id="ARBA00024817"/>
    </source>
</evidence>
<keyword evidence="9 15" id="KW-0269">Exonuclease</keyword>
<dbReference type="GeneID" id="4463153"/>
<dbReference type="EMBL" id="CP000477">
    <property type="protein sequence ID" value="ABK14449.1"/>
    <property type="molecule type" value="Genomic_DNA"/>
</dbReference>
<keyword evidence="19" id="KW-1185">Reference proteome</keyword>
<evidence type="ECO:0000256" key="4">
    <source>
        <dbReference type="ARBA" id="ARBA00022679"/>
    </source>
</evidence>
<keyword evidence="6 15" id="KW-0235">DNA replication</keyword>
<dbReference type="Proteomes" id="UP000000674">
    <property type="component" value="Chromosome"/>
</dbReference>
<dbReference type="Gene3D" id="2.40.50.140">
    <property type="entry name" value="Nucleic acid-binding proteins"/>
    <property type="match status" value="1"/>
</dbReference>
<dbReference type="GO" id="GO:0006308">
    <property type="term" value="P:DNA catabolic process"/>
    <property type="evidence" value="ECO:0007669"/>
    <property type="project" value="UniProtKB-UniRule"/>
</dbReference>
<dbReference type="InterPro" id="IPR029052">
    <property type="entry name" value="Metallo-depent_PP-like"/>
</dbReference>
<dbReference type="KEGG" id="mtp:Mthe_0659"/>
<evidence type="ECO:0000256" key="16">
    <source>
        <dbReference type="SAM" id="MobiDB-lite"/>
    </source>
</evidence>
<evidence type="ECO:0000259" key="17">
    <source>
        <dbReference type="Pfam" id="PF04042"/>
    </source>
</evidence>
<dbReference type="OrthoDB" id="372039at2157"/>
<dbReference type="PANTHER" id="PTHR10416">
    <property type="entry name" value="DNA POLYMERASE DELTA SUBUNIT 2"/>
    <property type="match status" value="1"/>
</dbReference>
<dbReference type="STRING" id="349307.Mthe_0659"/>
<evidence type="ECO:0000256" key="7">
    <source>
        <dbReference type="ARBA" id="ARBA00022722"/>
    </source>
</evidence>
<evidence type="ECO:0000256" key="14">
    <source>
        <dbReference type="ARBA" id="ARBA00049244"/>
    </source>
</evidence>
<dbReference type="SUPFAM" id="SSF50249">
    <property type="entry name" value="Nucleic acid-binding proteins"/>
    <property type="match status" value="1"/>
</dbReference>
<comment type="function">
    <text evidence="13 15">Possesses two activities: a DNA synthesis (polymerase) and an exonucleolytic activity that degrades single-stranded DNA in the 3' to 5' direction. Has a template-primer preference which is characteristic of a replicative DNA polymerase.</text>
</comment>
<evidence type="ECO:0000256" key="15">
    <source>
        <dbReference type="HAMAP-Rule" id="MF_00325"/>
    </source>
</evidence>
<dbReference type="HOGENOM" id="CLU_027850_1_0_2"/>
<evidence type="ECO:0000256" key="10">
    <source>
        <dbReference type="ARBA" id="ARBA00022932"/>
    </source>
</evidence>
<comment type="subunit">
    <text evidence="3 15">Heterodimer of a large subunit and a small subunit.</text>
</comment>
<keyword evidence="12 15" id="KW-0511">Multifunctional enzyme</keyword>
<evidence type="ECO:0000256" key="6">
    <source>
        <dbReference type="ARBA" id="ARBA00022705"/>
    </source>
</evidence>
<dbReference type="Gene3D" id="3.60.21.50">
    <property type="match status" value="1"/>
</dbReference>
<dbReference type="GO" id="GO:0008310">
    <property type="term" value="F:single-stranded DNA 3'-5' DNA exonuclease activity"/>
    <property type="evidence" value="ECO:0007669"/>
    <property type="project" value="UniProtKB-EC"/>
</dbReference>
<keyword evidence="5 15" id="KW-0548">Nucleotidyltransferase</keyword>
<evidence type="ECO:0000256" key="8">
    <source>
        <dbReference type="ARBA" id="ARBA00022801"/>
    </source>
</evidence>
<dbReference type="PANTHER" id="PTHR10416:SF0">
    <property type="entry name" value="DNA POLYMERASE DELTA SUBUNIT 2"/>
    <property type="match status" value="1"/>
</dbReference>
<dbReference type="CDD" id="cd07386">
    <property type="entry name" value="MPP_DNA_pol_II_small_archeal_C"/>
    <property type="match status" value="1"/>
</dbReference>
<dbReference type="GO" id="GO:0003887">
    <property type="term" value="F:DNA-directed DNA polymerase activity"/>
    <property type="evidence" value="ECO:0007669"/>
    <property type="project" value="UniProtKB-UniRule"/>
</dbReference>
<dbReference type="InterPro" id="IPR024826">
    <property type="entry name" value="DNA_pol_delta/II_ssu"/>
</dbReference>
<feature type="compositionally biased region" description="Polar residues" evidence="16">
    <location>
        <begin position="68"/>
        <end position="87"/>
    </location>
</feature>
<dbReference type="GO" id="GO:0042575">
    <property type="term" value="C:DNA polymerase complex"/>
    <property type="evidence" value="ECO:0007669"/>
    <property type="project" value="TreeGrafter"/>
</dbReference>
<evidence type="ECO:0000256" key="12">
    <source>
        <dbReference type="ARBA" id="ARBA00023268"/>
    </source>
</evidence>
<keyword evidence="8 15" id="KW-0378">Hydrolase</keyword>
<accession>A0B6X5</accession>
<dbReference type="Pfam" id="PF04042">
    <property type="entry name" value="DNA_pol_E_B"/>
    <property type="match status" value="1"/>
</dbReference>
<proteinExistence type="inferred from homology"/>
<evidence type="ECO:0000256" key="5">
    <source>
        <dbReference type="ARBA" id="ARBA00022695"/>
    </source>
</evidence>
<protein>
    <recommendedName>
        <fullName evidence="15">DNA polymerase II small subunit</fullName>
        <shortName evidence="15">Pol II</shortName>
        <ecNumber evidence="15">2.7.7.7</ecNumber>
    </recommendedName>
    <alternativeName>
        <fullName evidence="15">Exodeoxyribonuclease small subunit</fullName>
        <ecNumber evidence="15">3.1.11.1</ecNumber>
    </alternativeName>
</protein>
<dbReference type="GO" id="GO:0003677">
    <property type="term" value="F:DNA binding"/>
    <property type="evidence" value="ECO:0007669"/>
    <property type="project" value="UniProtKB-UniRule"/>
</dbReference>
<evidence type="ECO:0000313" key="19">
    <source>
        <dbReference type="Proteomes" id="UP000000674"/>
    </source>
</evidence>
<dbReference type="InterPro" id="IPR007185">
    <property type="entry name" value="DNA_pol_a/d/e_bsu"/>
</dbReference>
<sequence length="487" mass="53865">MLEIVQMFAERGYQLTPEALEILSKKDTVSIDHLISSLDASTVVVSAEHILSLLNGRRGRAAEENAKPVSQTVNEPPATTCTPEQRSSGVEVEVLREITGRSTCIGDYTDFVKYFRDRYVKIRDLLSKRMSSRPIESLGAQTTGREVSVIGMVMAIRNTSRARVVELEDPTGMVTVLFARDSPAYEDSMLLVTDEVVGITGTSDGRGRIFAKSIVWPDLQAQPQPLTAASGGALFLSDLHVGSNKFLMDTWNRFVSWISGEDPTGLSSDVGCIVIAGDIVDGIGVYPGQEDELEIKDIYEQYQLAADLISQIPSWVKIVISPGNHDIVRQAEPQPALPKEIQSLFPGNVMFVGNPSWITISSRPVLIYHGRSIDDFVLKIPGLSYREPELAMVEMLRRRHLCPIYGNRVSVAPEAEDHYVIDKPPAILHCGHVHVVGITRYKGVTLINSGTWQGQTEFQKKMNIQPTPGIVPHVDLSTMKVRKLRFT</sequence>
<keyword evidence="7 15" id="KW-0540">Nuclease</keyword>
<keyword evidence="11 15" id="KW-0238">DNA-binding</keyword>
<dbReference type="GO" id="GO:0006271">
    <property type="term" value="P:DNA strand elongation involved in DNA replication"/>
    <property type="evidence" value="ECO:0007669"/>
    <property type="project" value="TreeGrafter"/>
</dbReference>
<dbReference type="HAMAP" id="MF_00325">
    <property type="entry name" value="DNApol_II_A_arch"/>
    <property type="match status" value="1"/>
</dbReference>
<evidence type="ECO:0000256" key="11">
    <source>
        <dbReference type="ARBA" id="ARBA00023125"/>
    </source>
</evidence>
<evidence type="ECO:0000313" key="18">
    <source>
        <dbReference type="EMBL" id="ABK14449.1"/>
    </source>
</evidence>
<evidence type="ECO:0000256" key="1">
    <source>
        <dbReference type="ARBA" id="ARBA00000563"/>
    </source>
</evidence>
<dbReference type="SUPFAM" id="SSF56300">
    <property type="entry name" value="Metallo-dependent phosphatases"/>
    <property type="match status" value="1"/>
</dbReference>
<feature type="domain" description="DNA polymerase alpha/delta/epsilon subunit B" evidence="17">
    <location>
        <begin position="234"/>
        <end position="432"/>
    </location>
</feature>
<dbReference type="InterPro" id="IPR011149">
    <property type="entry name" value="Pol2_small_arc"/>
</dbReference>
<gene>
    <name evidence="15" type="primary">polB</name>
    <name evidence="18" type="ordered locus">Mthe_0659</name>
</gene>
<organism evidence="18 19">
    <name type="scientific">Methanothrix thermoacetophila (strain DSM 6194 / JCM 14653 / NBRC 101360 / PT)</name>
    <name type="common">Methanosaeta thermophila</name>
    <dbReference type="NCBI Taxonomy" id="349307"/>
    <lineage>
        <taxon>Archaea</taxon>
        <taxon>Methanobacteriati</taxon>
        <taxon>Methanobacteriota</taxon>
        <taxon>Stenosarchaea group</taxon>
        <taxon>Methanomicrobia</taxon>
        <taxon>Methanotrichales</taxon>
        <taxon>Methanotrichaceae</taxon>
        <taxon>Methanothrix</taxon>
    </lineage>
</organism>
<dbReference type="PIRSF" id="PIRSF000803">
    <property type="entry name" value="Arc_Pol2_small"/>
    <property type="match status" value="1"/>
</dbReference>
<comment type="catalytic activity">
    <reaction evidence="1 15">
        <text>Exonucleolytic cleavage in the 3'- to 5'-direction to yield nucleoside 5'-phosphates.</text>
        <dbReference type="EC" id="3.1.11.1"/>
    </reaction>
</comment>
<evidence type="ECO:0000256" key="9">
    <source>
        <dbReference type="ARBA" id="ARBA00022839"/>
    </source>
</evidence>
<name>A0B6X5_METTP</name>
<feature type="region of interest" description="Disordered" evidence="16">
    <location>
        <begin position="62"/>
        <end position="87"/>
    </location>
</feature>
<dbReference type="NCBIfam" id="NF003118">
    <property type="entry name" value="PRK04036.1-3"/>
    <property type="match status" value="1"/>
</dbReference>
<reference evidence="18 19" key="1">
    <citation type="submission" date="2006-10" db="EMBL/GenBank/DDBJ databases">
        <title>Complete sequence of Methanosaeta thermophila PT.</title>
        <authorList>
            <consortium name="US DOE Joint Genome Institute"/>
            <person name="Copeland A."/>
            <person name="Lucas S."/>
            <person name="Lapidus A."/>
            <person name="Barry K."/>
            <person name="Detter J.C."/>
            <person name="Glavina del Rio T."/>
            <person name="Hammon N."/>
            <person name="Israni S."/>
            <person name="Pitluck S."/>
            <person name="Chain P."/>
            <person name="Malfatti S."/>
            <person name="Shin M."/>
            <person name="Vergez L."/>
            <person name="Schmutz J."/>
            <person name="Larimer F."/>
            <person name="Land M."/>
            <person name="Hauser L."/>
            <person name="Kyrpides N."/>
            <person name="Kim E."/>
            <person name="Smith K.S."/>
            <person name="Ingram-Smith C."/>
            <person name="Richardson P."/>
        </authorList>
    </citation>
    <scope>NUCLEOTIDE SEQUENCE [LARGE SCALE GENOMIC DNA]</scope>
    <source>
        <strain evidence="19">DSM 6194 / JCM 14653 / NBRC 101360 / PT</strain>
    </source>
</reference>
<evidence type="ECO:0000256" key="3">
    <source>
        <dbReference type="ARBA" id="ARBA00011315"/>
    </source>
</evidence>
<dbReference type="InterPro" id="IPR012340">
    <property type="entry name" value="NA-bd_OB-fold"/>
</dbReference>
<dbReference type="AlphaFoldDB" id="A0B6X5"/>
<evidence type="ECO:0000256" key="2">
    <source>
        <dbReference type="ARBA" id="ARBA00006035"/>
    </source>
</evidence>
<dbReference type="EC" id="3.1.11.1" evidence="15"/>
<dbReference type="EC" id="2.7.7.7" evidence="15"/>
<keyword evidence="4 15" id="KW-0808">Transferase</keyword>
<dbReference type="RefSeq" id="WP_011695845.1">
    <property type="nucleotide sequence ID" value="NC_008553.1"/>
</dbReference>